<gene>
    <name evidence="1" type="ORF">PAN0_046c6401</name>
</gene>
<dbReference type="HOGENOM" id="CLU_669019_0_0_1"/>
<proteinExistence type="predicted"/>
<dbReference type="Proteomes" id="UP000053758">
    <property type="component" value="Unassembled WGS sequence"/>
</dbReference>
<keyword evidence="2" id="KW-1185">Reference proteome</keyword>
<dbReference type="InterPro" id="IPR036864">
    <property type="entry name" value="Zn2-C6_fun-type_DNA-bd_sf"/>
</dbReference>
<dbReference type="GeneID" id="26307211"/>
<name>A0A081CNB9_PSEA2</name>
<evidence type="ECO:0000313" key="2">
    <source>
        <dbReference type="Proteomes" id="UP000053758"/>
    </source>
</evidence>
<dbReference type="EMBL" id="DF830113">
    <property type="protein sequence ID" value="GAK68165.1"/>
    <property type="molecule type" value="Genomic_DNA"/>
</dbReference>
<dbReference type="RefSeq" id="XP_014653630.1">
    <property type="nucleotide sequence ID" value="XM_014798144.1"/>
</dbReference>
<dbReference type="InterPro" id="IPR001138">
    <property type="entry name" value="Zn2Cys6_DnaBD"/>
</dbReference>
<dbReference type="Gene3D" id="4.10.240.10">
    <property type="entry name" value="Zn(2)-C6 fungal-type DNA-binding domain"/>
    <property type="match status" value="1"/>
</dbReference>
<evidence type="ECO:0008006" key="3">
    <source>
        <dbReference type="Google" id="ProtNLM"/>
    </source>
</evidence>
<sequence>MSCFPPSFPIRSTINAPFVARPYPSGISSSSYLPLPSLSRVSLTFDPMSSFDAVQAHSNMQLLHEYMGFVSPISMSRRSRIQRACIACRRRYVSEPAISSCSPASRHLTQLLFHHTRKIKCNGNLDGCAHCTEKDQKCCYEPVPADEKLKARSYKRQLTQRRQQTRVYYDRSHLPDSRMFAAAYGMPPAFVHGMAPYPTGFYTSQPALSSPTPIHVAMIASPITPPPTSSPMEQDVNSYFAVVASPESSMQLQSITGTSSFTHPIPAPLMIEPLSTPALSSSLSSPALSVSSSSSSLLTPMSETFSELNTPLSATFPASSIDPCASGQAHFHDFVGGLELYNVPCMTNGFSANMPSLPMEDLVKMEPSAPSAPSSAFSSPEQLLPAFPANLGYISSLQSDATMSAFAGAFA</sequence>
<dbReference type="GO" id="GO:0008270">
    <property type="term" value="F:zinc ion binding"/>
    <property type="evidence" value="ECO:0007669"/>
    <property type="project" value="InterPro"/>
</dbReference>
<dbReference type="CDD" id="cd00067">
    <property type="entry name" value="GAL4"/>
    <property type="match status" value="1"/>
</dbReference>
<protein>
    <recommendedName>
        <fullName evidence="3">Zn(2)-C6 fungal-type domain-containing protein</fullName>
    </recommendedName>
</protein>
<reference evidence="2" key="1">
    <citation type="journal article" date="2014" name="Genome Announc.">
        <title>Draft Genome Sequence of the Yeast Pseudozyma antarctica Type Strain JCM10317, a Producer of the Glycolipid Biosurfactants, Mannosylerythritol Lipids.</title>
        <authorList>
            <person name="Saika A."/>
            <person name="Koike H."/>
            <person name="Hori T."/>
            <person name="Fukuoka T."/>
            <person name="Sato S."/>
            <person name="Habe H."/>
            <person name="Kitamoto D."/>
            <person name="Morita T."/>
        </authorList>
    </citation>
    <scope>NUCLEOTIDE SEQUENCE [LARGE SCALE GENOMIC DNA]</scope>
    <source>
        <strain evidence="2">JCM 10317</strain>
    </source>
</reference>
<organism evidence="1 2">
    <name type="scientific">Pseudozyma antarctica</name>
    <name type="common">Yeast</name>
    <name type="synonym">Candida antarctica</name>
    <dbReference type="NCBI Taxonomy" id="84753"/>
    <lineage>
        <taxon>Eukaryota</taxon>
        <taxon>Fungi</taxon>
        <taxon>Dikarya</taxon>
        <taxon>Basidiomycota</taxon>
        <taxon>Ustilaginomycotina</taxon>
        <taxon>Ustilaginomycetes</taxon>
        <taxon>Ustilaginales</taxon>
        <taxon>Ustilaginaceae</taxon>
        <taxon>Moesziomyces</taxon>
    </lineage>
</organism>
<evidence type="ECO:0000313" key="1">
    <source>
        <dbReference type="EMBL" id="GAK68165.1"/>
    </source>
</evidence>
<dbReference type="GO" id="GO:0000981">
    <property type="term" value="F:DNA-binding transcription factor activity, RNA polymerase II-specific"/>
    <property type="evidence" value="ECO:0007669"/>
    <property type="project" value="InterPro"/>
</dbReference>
<accession>A0A081CNB9</accession>
<dbReference type="AlphaFoldDB" id="A0A081CNB9"/>